<keyword evidence="3" id="KW-1133">Transmembrane helix</keyword>
<dbReference type="NCBIfam" id="TIGR03504">
    <property type="entry name" value="FimV_Cterm"/>
    <property type="match status" value="1"/>
</dbReference>
<proteinExistence type="predicted"/>
<name>A0A4V5NVC0_9GAMM</name>
<feature type="transmembrane region" description="Helical" evidence="3">
    <location>
        <begin position="276"/>
        <end position="297"/>
    </location>
</feature>
<organism evidence="5 6">
    <name type="scientific">Ferrimonas sediminicola</name>
    <dbReference type="NCBI Taxonomy" id="2569538"/>
    <lineage>
        <taxon>Bacteria</taxon>
        <taxon>Pseudomonadati</taxon>
        <taxon>Pseudomonadota</taxon>
        <taxon>Gammaproteobacteria</taxon>
        <taxon>Alteromonadales</taxon>
        <taxon>Ferrimonadaceae</taxon>
        <taxon>Ferrimonas</taxon>
    </lineage>
</organism>
<keyword evidence="3" id="KW-0472">Membrane</keyword>
<dbReference type="AlphaFoldDB" id="A0A4V5NVC0"/>
<feature type="compositionally biased region" description="Low complexity" evidence="2">
    <location>
        <begin position="130"/>
        <end position="155"/>
    </location>
</feature>
<dbReference type="NCBIfam" id="TIGR03505">
    <property type="entry name" value="FimV_core"/>
    <property type="match status" value="1"/>
</dbReference>
<keyword evidence="3" id="KW-0812">Transmembrane</keyword>
<protein>
    <recommendedName>
        <fullName evidence="7">Pilus assembly protein FimV</fullName>
    </recommendedName>
</protein>
<feature type="region of interest" description="Disordered" evidence="2">
    <location>
        <begin position="370"/>
        <end position="400"/>
    </location>
</feature>
<dbReference type="Proteomes" id="UP000305674">
    <property type="component" value="Unassembled WGS sequence"/>
</dbReference>
<feature type="region of interest" description="Disordered" evidence="2">
    <location>
        <begin position="115"/>
        <end position="164"/>
    </location>
</feature>
<dbReference type="OrthoDB" id="5298707at2"/>
<feature type="coiled-coil region" evidence="1">
    <location>
        <begin position="169"/>
        <end position="242"/>
    </location>
</feature>
<reference evidence="5 6" key="1">
    <citation type="submission" date="2019-04" db="EMBL/GenBank/DDBJ databases">
        <authorList>
            <person name="Hwang J.C."/>
        </authorList>
    </citation>
    <scope>NUCLEOTIDE SEQUENCE [LARGE SCALE GENOMIC DNA]</scope>
    <source>
        <strain evidence="5 6">IMCC35001</strain>
    </source>
</reference>
<feature type="region of interest" description="Disordered" evidence="2">
    <location>
        <begin position="423"/>
        <end position="496"/>
    </location>
</feature>
<sequence length="594" mass="63660">MRACKMTGKQRVLAALLGGALSCSLSLDAVAEGISLAGPEGEVKQVTIGPTSPKDTLWRLASAHRPEGATVYQTMLALYRANPQAFSADNLNALEKGMVLTLPDSQTILAIDPAEAKRRATQDDRQWSGQASQPKAKPKGAAPQPAVVTPQPEAQTTADASRGVVDGQLTELRSQLDEQRAQSAQQVAELRAELGRSIDEMGAMLEQNELLKARLEELNDQIQVLQDALDDQQAVNRELEQQLTPPMATEPTGEVFEPVEEMEESGIWQQLWSKPWLVGIAGVVPTIFLLALIWLFLRRRSPEPEAGQSTPAEDRRPSLGEMAANPAATPESDSAGEPDLKSAIQLDPQVDDDEEPVQSLEELLQEHQSLEQPEVSLAESASAPAEPQPDDELLADMAMSELEPDIDTVMSELGVALDDTNGMVELGHDSEDVEPSLGEDEIDALLNGAGEPPSSPQEEVPEPEAVEPAPGLNLALGDGEPALTPAEAQPAEPQQEGFIDIDKLLDETGSGEPNFEPYSGLDLDIGDADLTELVGGGNGVDVDDEEGGFSAKLDLARAYIEIDDKDSAKALLKEVVEKGADPQRQEAMSLLEKM</sequence>
<keyword evidence="4" id="KW-0732">Signal</keyword>
<dbReference type="EMBL" id="SWCI01000003">
    <property type="protein sequence ID" value="TKB49849.1"/>
    <property type="molecule type" value="Genomic_DNA"/>
</dbReference>
<accession>A0A4V5NVC0</accession>
<feature type="signal peptide" evidence="4">
    <location>
        <begin position="1"/>
        <end position="31"/>
    </location>
</feature>
<dbReference type="InterPro" id="IPR038440">
    <property type="entry name" value="FimV_C_sf"/>
</dbReference>
<evidence type="ECO:0000256" key="4">
    <source>
        <dbReference type="SAM" id="SignalP"/>
    </source>
</evidence>
<evidence type="ECO:0000256" key="1">
    <source>
        <dbReference type="SAM" id="Coils"/>
    </source>
</evidence>
<evidence type="ECO:0008006" key="7">
    <source>
        <dbReference type="Google" id="ProtNLM"/>
    </source>
</evidence>
<feature type="compositionally biased region" description="Acidic residues" evidence="2">
    <location>
        <begin position="431"/>
        <end position="443"/>
    </location>
</feature>
<feature type="compositionally biased region" description="Basic and acidic residues" evidence="2">
    <location>
        <begin position="115"/>
        <end position="126"/>
    </location>
</feature>
<gene>
    <name evidence="5" type="ORF">FCL40_06740</name>
</gene>
<dbReference type="InterPro" id="IPR020011">
    <property type="entry name" value="FimV_C"/>
</dbReference>
<dbReference type="InterPro" id="IPR020012">
    <property type="entry name" value="LysM_FimV"/>
</dbReference>
<keyword evidence="1" id="KW-0175">Coiled coil</keyword>
<comment type="caution">
    <text evidence="5">The sequence shown here is derived from an EMBL/GenBank/DDBJ whole genome shotgun (WGS) entry which is preliminary data.</text>
</comment>
<dbReference type="PROSITE" id="PS51257">
    <property type="entry name" value="PROKAR_LIPOPROTEIN"/>
    <property type="match status" value="1"/>
</dbReference>
<keyword evidence="6" id="KW-1185">Reference proteome</keyword>
<feature type="compositionally biased region" description="Low complexity" evidence="2">
    <location>
        <begin position="485"/>
        <end position="496"/>
    </location>
</feature>
<evidence type="ECO:0000313" key="6">
    <source>
        <dbReference type="Proteomes" id="UP000305674"/>
    </source>
</evidence>
<evidence type="ECO:0000313" key="5">
    <source>
        <dbReference type="EMBL" id="TKB49849.1"/>
    </source>
</evidence>
<evidence type="ECO:0000256" key="2">
    <source>
        <dbReference type="SAM" id="MobiDB-lite"/>
    </source>
</evidence>
<evidence type="ECO:0000256" key="3">
    <source>
        <dbReference type="SAM" id="Phobius"/>
    </source>
</evidence>
<feature type="region of interest" description="Disordered" evidence="2">
    <location>
        <begin position="303"/>
        <end position="339"/>
    </location>
</feature>
<dbReference type="Gene3D" id="1.20.58.2200">
    <property type="match status" value="1"/>
</dbReference>
<feature type="compositionally biased region" description="Low complexity" evidence="2">
    <location>
        <begin position="370"/>
        <end position="385"/>
    </location>
</feature>
<feature type="chain" id="PRO_5020596946" description="Pilus assembly protein FimV" evidence="4">
    <location>
        <begin position="32"/>
        <end position="594"/>
    </location>
</feature>